<comment type="caution">
    <text evidence="2">The sequence shown here is derived from an EMBL/GenBank/DDBJ whole genome shotgun (WGS) entry which is preliminary data.</text>
</comment>
<dbReference type="EMBL" id="BAABHC010000004">
    <property type="protein sequence ID" value="GAA4428091.1"/>
    <property type="molecule type" value="Genomic_DNA"/>
</dbReference>
<keyword evidence="1" id="KW-1133">Transmembrane helix</keyword>
<dbReference type="Proteomes" id="UP001500552">
    <property type="component" value="Unassembled WGS sequence"/>
</dbReference>
<organism evidence="2 3">
    <name type="scientific">Pontibacter saemangeumensis</name>
    <dbReference type="NCBI Taxonomy" id="1084525"/>
    <lineage>
        <taxon>Bacteria</taxon>
        <taxon>Pseudomonadati</taxon>
        <taxon>Bacteroidota</taxon>
        <taxon>Cytophagia</taxon>
        <taxon>Cytophagales</taxon>
        <taxon>Hymenobacteraceae</taxon>
        <taxon>Pontibacter</taxon>
    </lineage>
</organism>
<gene>
    <name evidence="2" type="ORF">GCM10023188_11960</name>
</gene>
<protein>
    <recommendedName>
        <fullName evidence="4">YcxB-like protein</fullName>
    </recommendedName>
</protein>
<reference evidence="3" key="1">
    <citation type="journal article" date="2019" name="Int. J. Syst. Evol. Microbiol.">
        <title>The Global Catalogue of Microorganisms (GCM) 10K type strain sequencing project: providing services to taxonomists for standard genome sequencing and annotation.</title>
        <authorList>
            <consortium name="The Broad Institute Genomics Platform"/>
            <consortium name="The Broad Institute Genome Sequencing Center for Infectious Disease"/>
            <person name="Wu L."/>
            <person name="Ma J."/>
        </authorList>
    </citation>
    <scope>NUCLEOTIDE SEQUENCE [LARGE SCALE GENOMIC DNA]</scope>
    <source>
        <strain evidence="3">JCM 17926</strain>
    </source>
</reference>
<keyword evidence="3" id="KW-1185">Reference proteome</keyword>
<feature type="transmembrane region" description="Helical" evidence="1">
    <location>
        <begin position="26"/>
        <end position="43"/>
    </location>
</feature>
<evidence type="ECO:0008006" key="4">
    <source>
        <dbReference type="Google" id="ProtNLM"/>
    </source>
</evidence>
<accession>A0ABP8LEG3</accession>
<name>A0ABP8LEG3_9BACT</name>
<evidence type="ECO:0000313" key="2">
    <source>
        <dbReference type="EMBL" id="GAA4428091.1"/>
    </source>
</evidence>
<proteinExistence type="predicted"/>
<keyword evidence="1" id="KW-0472">Membrane</keyword>
<evidence type="ECO:0000313" key="3">
    <source>
        <dbReference type="Proteomes" id="UP001500552"/>
    </source>
</evidence>
<sequence length="172" mass="20266">MMYFKSYLFIRDIQATEEYRSRKGEMYQYGIIFYLIAAIFASLEVTWGAIVSFIIATTLSTIGKFVLLRTRDKGIVPSNLIIEDNTITLLNIRFNIYELENLRLNLLNYEGGPSFSQYQNAQGDENEVMFTLEGKHLKYNFYIPSGWHYNELINYFQEKKLKYKAKEGLLWT</sequence>
<evidence type="ECO:0000256" key="1">
    <source>
        <dbReference type="SAM" id="Phobius"/>
    </source>
</evidence>
<keyword evidence="1" id="KW-0812">Transmembrane</keyword>